<feature type="chain" id="PRO_5012910232" evidence="2">
    <location>
        <begin position="21"/>
        <end position="170"/>
    </location>
</feature>
<organism evidence="3 4">
    <name type="scientific">Shewanella psychrophila</name>
    <dbReference type="NCBI Taxonomy" id="225848"/>
    <lineage>
        <taxon>Bacteria</taxon>
        <taxon>Pseudomonadati</taxon>
        <taxon>Pseudomonadota</taxon>
        <taxon>Gammaproteobacteria</taxon>
        <taxon>Alteromonadales</taxon>
        <taxon>Shewanellaceae</taxon>
        <taxon>Shewanella</taxon>
    </lineage>
</organism>
<evidence type="ECO:0000256" key="1">
    <source>
        <dbReference type="SAM" id="MobiDB-lite"/>
    </source>
</evidence>
<dbReference type="PROSITE" id="PS51257">
    <property type="entry name" value="PROKAR_LIPOPROTEIN"/>
    <property type="match status" value="1"/>
</dbReference>
<reference evidence="3 4" key="1">
    <citation type="submission" date="2016-03" db="EMBL/GenBank/DDBJ databases">
        <title>Complete genome sequence of Shewanella psychrophila WP2, a deep sea bacterium isolated from west Pacific sediment.</title>
        <authorList>
            <person name="Xu G."/>
            <person name="Jian H."/>
        </authorList>
    </citation>
    <scope>NUCLEOTIDE SEQUENCE [LARGE SCALE GENOMIC DNA]</scope>
    <source>
        <strain evidence="3 4">WP2</strain>
    </source>
</reference>
<dbReference type="InterPro" id="IPR007298">
    <property type="entry name" value="Cu-R_lipoprotein_NlpE"/>
</dbReference>
<dbReference type="Pfam" id="PF04170">
    <property type="entry name" value="NlpE"/>
    <property type="match status" value="1"/>
</dbReference>
<proteinExistence type="predicted"/>
<feature type="region of interest" description="Disordered" evidence="1">
    <location>
        <begin position="21"/>
        <end position="58"/>
    </location>
</feature>
<dbReference type="STRING" id="225848.Sps_04858"/>
<feature type="compositionally biased region" description="Polar residues" evidence="1">
    <location>
        <begin position="21"/>
        <end position="35"/>
    </location>
</feature>
<accession>A0A1S6HWQ4</accession>
<sequence>MKLQLIAVSLLALGISACSKQETPTQESAPASQVTEHVDAARDSAQQTKETLPLGDTSRTSLDWNGTYSGVTPCASCEGIDTTLTLKPDNTYVLETRYLGDETEAKKIFTEAGSFEWNREGNRISLMGNASRKENPQQFLVGENQLLMLDMKGNQITSSLAELYRLSKQG</sequence>
<keyword evidence="3" id="KW-0449">Lipoprotein</keyword>
<keyword evidence="4" id="KW-1185">Reference proteome</keyword>
<dbReference type="KEGG" id="spsw:Sps_04858"/>
<dbReference type="Proteomes" id="UP000189545">
    <property type="component" value="Chromosome"/>
</dbReference>
<dbReference type="AlphaFoldDB" id="A0A1S6HWQ4"/>
<protein>
    <submittedName>
        <fullName evidence="3">Putative lipoprotein NlpE involved in copper resistance</fullName>
    </submittedName>
</protein>
<name>A0A1S6HWQ4_9GAMM</name>
<keyword evidence="2" id="KW-0732">Signal</keyword>
<dbReference type="Gene3D" id="2.40.128.640">
    <property type="match status" value="1"/>
</dbReference>
<evidence type="ECO:0000256" key="2">
    <source>
        <dbReference type="SAM" id="SignalP"/>
    </source>
</evidence>
<feature type="signal peptide" evidence="2">
    <location>
        <begin position="1"/>
        <end position="20"/>
    </location>
</feature>
<evidence type="ECO:0000313" key="3">
    <source>
        <dbReference type="EMBL" id="AQS39939.1"/>
    </source>
</evidence>
<gene>
    <name evidence="3" type="ORF">Sps_04858</name>
</gene>
<evidence type="ECO:0000313" key="4">
    <source>
        <dbReference type="Proteomes" id="UP000189545"/>
    </source>
</evidence>
<dbReference type="EMBL" id="CP014782">
    <property type="protein sequence ID" value="AQS39939.1"/>
    <property type="molecule type" value="Genomic_DNA"/>
</dbReference>